<gene>
    <name evidence="1" type="ORF">ABDB84_05415</name>
</gene>
<protein>
    <submittedName>
        <fullName evidence="1">Uncharacterized protein</fullName>
    </submittedName>
</protein>
<organism evidence="1 2">
    <name type="scientific">Uliginosibacterium sediminicola</name>
    <dbReference type="NCBI Taxonomy" id="2024550"/>
    <lineage>
        <taxon>Bacteria</taxon>
        <taxon>Pseudomonadati</taxon>
        <taxon>Pseudomonadota</taxon>
        <taxon>Betaproteobacteria</taxon>
        <taxon>Rhodocyclales</taxon>
        <taxon>Zoogloeaceae</taxon>
        <taxon>Uliginosibacterium</taxon>
    </lineage>
</organism>
<dbReference type="Proteomes" id="UP001410394">
    <property type="component" value="Unassembled WGS sequence"/>
</dbReference>
<evidence type="ECO:0000313" key="1">
    <source>
        <dbReference type="EMBL" id="MEN3067911.1"/>
    </source>
</evidence>
<keyword evidence="2" id="KW-1185">Reference proteome</keyword>
<proteinExistence type="predicted"/>
<accession>A0ABU9YW08</accession>
<name>A0ABU9YW08_9RHOO</name>
<reference evidence="1 2" key="1">
    <citation type="journal article" date="2018" name="Int. J. Syst. Evol. Microbiol.">
        <title>Uliginosibacterium sediminicola sp. nov., isolated from freshwater sediment.</title>
        <authorList>
            <person name="Hwang W.M."/>
            <person name="Kim S.M."/>
            <person name="Kang K."/>
            <person name="Ahn T.Y."/>
        </authorList>
    </citation>
    <scope>NUCLEOTIDE SEQUENCE [LARGE SCALE GENOMIC DNA]</scope>
    <source>
        <strain evidence="1 2">M1-21</strain>
    </source>
</reference>
<dbReference type="RefSeq" id="WP_345918674.1">
    <property type="nucleotide sequence ID" value="NZ_JBDIVE010000002.1"/>
</dbReference>
<comment type="caution">
    <text evidence="1">The sequence shown here is derived from an EMBL/GenBank/DDBJ whole genome shotgun (WGS) entry which is preliminary data.</text>
</comment>
<sequence>MKSLELADLAGDETDARSLKDQLAVAERLALVAGLPMAAKWIRDHSDSAVVWVEDGDLQPVQMLAWVAKERGLKPITCAVCGHVATEVDDLHPMFLEWDRCAAHSPRRA</sequence>
<dbReference type="EMBL" id="JBDIVE010000002">
    <property type="protein sequence ID" value="MEN3067911.1"/>
    <property type="molecule type" value="Genomic_DNA"/>
</dbReference>
<evidence type="ECO:0000313" key="2">
    <source>
        <dbReference type="Proteomes" id="UP001410394"/>
    </source>
</evidence>